<dbReference type="InterPro" id="IPR000719">
    <property type="entry name" value="Prot_kinase_dom"/>
</dbReference>
<dbReference type="PANTHER" id="PTHR24056:SF107">
    <property type="entry name" value="CYCLIN-DEPENDENT KINASE 11A-RELATED"/>
    <property type="match status" value="1"/>
</dbReference>
<protein>
    <submittedName>
        <fullName evidence="8">Cyclin-dependent kinase 11B-like</fullName>
    </submittedName>
</protein>
<dbReference type="AlphaFoldDB" id="A0A9R0DSP9"/>
<dbReference type="InterPro" id="IPR050108">
    <property type="entry name" value="CDK"/>
</dbReference>
<evidence type="ECO:0000259" key="6">
    <source>
        <dbReference type="PROSITE" id="PS50011"/>
    </source>
</evidence>
<dbReference type="RefSeq" id="XP_050552543.1">
    <property type="nucleotide sequence ID" value="XM_050696586.1"/>
</dbReference>
<dbReference type="Proteomes" id="UP000829999">
    <property type="component" value="Chromosome 10"/>
</dbReference>
<evidence type="ECO:0000256" key="5">
    <source>
        <dbReference type="ARBA" id="ARBA00022840"/>
    </source>
</evidence>
<dbReference type="Pfam" id="PF00069">
    <property type="entry name" value="Pkinase"/>
    <property type="match status" value="1"/>
</dbReference>
<evidence type="ECO:0000256" key="3">
    <source>
        <dbReference type="ARBA" id="ARBA00022741"/>
    </source>
</evidence>
<dbReference type="InterPro" id="IPR011009">
    <property type="entry name" value="Kinase-like_dom_sf"/>
</dbReference>
<evidence type="ECO:0000313" key="8">
    <source>
        <dbReference type="RefSeq" id="XP_050552543.1"/>
    </source>
</evidence>
<evidence type="ECO:0000256" key="1">
    <source>
        <dbReference type="ARBA" id="ARBA00022527"/>
    </source>
</evidence>
<evidence type="ECO:0000313" key="7">
    <source>
        <dbReference type="Proteomes" id="UP000829999"/>
    </source>
</evidence>
<sequence>MEHINIVTGHEIAVGSRSDEVFLVMEYVPNEINSLMHTMRNNRVTIDPEHVKCLMVQLLTAIQYLHHSSVFHRDLNTSNILLTEDGILKVADFGQQDTPDIVTRRYRAPELLLLLLSKTYGTPIHMRNVGCIFGDSDKITNKINRSIRNTRY</sequence>
<proteinExistence type="predicted"/>
<reference evidence="8" key="1">
    <citation type="submission" date="2025-08" db="UniProtKB">
        <authorList>
            <consortium name="RefSeq"/>
        </authorList>
    </citation>
    <scope>IDENTIFICATION</scope>
    <source>
        <tissue evidence="8">Whole larval tissue</tissue>
    </source>
</reference>
<keyword evidence="5" id="KW-0067">ATP-binding</keyword>
<dbReference type="SUPFAM" id="SSF56112">
    <property type="entry name" value="Protein kinase-like (PK-like)"/>
    <property type="match status" value="1"/>
</dbReference>
<dbReference type="GO" id="GO:0007346">
    <property type="term" value="P:regulation of mitotic cell cycle"/>
    <property type="evidence" value="ECO:0007669"/>
    <property type="project" value="TreeGrafter"/>
</dbReference>
<dbReference type="Gene3D" id="3.30.200.20">
    <property type="entry name" value="Phosphorylase Kinase, domain 1"/>
    <property type="match status" value="1"/>
</dbReference>
<keyword evidence="1" id="KW-0723">Serine/threonine-protein kinase</keyword>
<name>A0A9R0DSP9_SPOFR</name>
<keyword evidence="7" id="KW-1185">Reference proteome</keyword>
<evidence type="ECO:0000256" key="4">
    <source>
        <dbReference type="ARBA" id="ARBA00022777"/>
    </source>
</evidence>
<dbReference type="PROSITE" id="PS50011">
    <property type="entry name" value="PROTEIN_KINASE_DOM"/>
    <property type="match status" value="1"/>
</dbReference>
<dbReference type="GeneID" id="126911179"/>
<keyword evidence="3" id="KW-0547">Nucleotide-binding</keyword>
<dbReference type="SMART" id="SM00220">
    <property type="entry name" value="S_TKc"/>
    <property type="match status" value="1"/>
</dbReference>
<organism evidence="7 8">
    <name type="scientific">Spodoptera frugiperda</name>
    <name type="common">Fall armyworm</name>
    <dbReference type="NCBI Taxonomy" id="7108"/>
    <lineage>
        <taxon>Eukaryota</taxon>
        <taxon>Metazoa</taxon>
        <taxon>Ecdysozoa</taxon>
        <taxon>Arthropoda</taxon>
        <taxon>Hexapoda</taxon>
        <taxon>Insecta</taxon>
        <taxon>Pterygota</taxon>
        <taxon>Neoptera</taxon>
        <taxon>Endopterygota</taxon>
        <taxon>Lepidoptera</taxon>
        <taxon>Glossata</taxon>
        <taxon>Ditrysia</taxon>
        <taxon>Noctuoidea</taxon>
        <taxon>Noctuidae</taxon>
        <taxon>Amphipyrinae</taxon>
        <taxon>Spodoptera</taxon>
    </lineage>
</organism>
<keyword evidence="4" id="KW-0418">Kinase</keyword>
<dbReference type="PANTHER" id="PTHR24056">
    <property type="entry name" value="CELL DIVISION PROTEIN KINASE"/>
    <property type="match status" value="1"/>
</dbReference>
<dbReference type="GO" id="GO:0005524">
    <property type="term" value="F:ATP binding"/>
    <property type="evidence" value="ECO:0007669"/>
    <property type="project" value="UniProtKB-KW"/>
</dbReference>
<accession>A0A9R0DSP9</accession>
<feature type="domain" description="Protein kinase" evidence="6">
    <location>
        <begin position="1"/>
        <end position="152"/>
    </location>
</feature>
<dbReference type="OrthoDB" id="204883at2759"/>
<gene>
    <name evidence="8" type="primary">LOC126911179</name>
</gene>
<evidence type="ECO:0000256" key="2">
    <source>
        <dbReference type="ARBA" id="ARBA00022679"/>
    </source>
</evidence>
<dbReference type="GO" id="GO:0005634">
    <property type="term" value="C:nucleus"/>
    <property type="evidence" value="ECO:0007669"/>
    <property type="project" value="TreeGrafter"/>
</dbReference>
<dbReference type="GO" id="GO:0004674">
    <property type="term" value="F:protein serine/threonine kinase activity"/>
    <property type="evidence" value="ECO:0007669"/>
    <property type="project" value="UniProtKB-KW"/>
</dbReference>
<dbReference type="Gene3D" id="1.10.510.10">
    <property type="entry name" value="Transferase(Phosphotransferase) domain 1"/>
    <property type="match status" value="1"/>
</dbReference>
<keyword evidence="2" id="KW-0808">Transferase</keyword>